<keyword evidence="1" id="KW-0472">Membrane</keyword>
<evidence type="ECO:0000313" key="2">
    <source>
        <dbReference type="EMBL" id="QES57944.1"/>
    </source>
</evidence>
<keyword evidence="1" id="KW-1133">Transmembrane helix</keyword>
<protein>
    <submittedName>
        <fullName evidence="2">Uncharacterized protein</fullName>
    </submittedName>
</protein>
<dbReference type="AlphaFoldDB" id="A0A5P2DRY1"/>
<accession>A0A5P2DRY1</accession>
<organism evidence="2 3">
    <name type="scientific">Streptomyces venezuelae</name>
    <dbReference type="NCBI Taxonomy" id="54571"/>
    <lineage>
        <taxon>Bacteria</taxon>
        <taxon>Bacillati</taxon>
        <taxon>Actinomycetota</taxon>
        <taxon>Actinomycetes</taxon>
        <taxon>Kitasatosporales</taxon>
        <taxon>Streptomycetaceae</taxon>
        <taxon>Streptomyces</taxon>
    </lineage>
</organism>
<gene>
    <name evidence="2" type="ORF">DEJ51_30490</name>
</gene>
<evidence type="ECO:0000256" key="1">
    <source>
        <dbReference type="SAM" id="Phobius"/>
    </source>
</evidence>
<dbReference type="Proteomes" id="UP000324101">
    <property type="component" value="Chromosome"/>
</dbReference>
<keyword evidence="1" id="KW-0812">Transmembrane</keyword>
<reference evidence="2 3" key="1">
    <citation type="submission" date="2018-05" db="EMBL/GenBank/DDBJ databases">
        <title>Streptomyces venezuelae.</title>
        <authorList>
            <person name="Kim W."/>
            <person name="Lee N."/>
            <person name="Cho B.-K."/>
        </authorList>
    </citation>
    <scope>NUCLEOTIDE SEQUENCE [LARGE SCALE GENOMIC DNA]</scope>
    <source>
        <strain evidence="2 3">ATCC 21018</strain>
    </source>
</reference>
<dbReference type="EMBL" id="CP029189">
    <property type="protein sequence ID" value="QES57944.1"/>
    <property type="molecule type" value="Genomic_DNA"/>
</dbReference>
<sequence>MWLRNNGTELRVGMLLAFVGAPLSLGGAFLYTLPEPAFPLLYIGLSCLFTGLAMVGANTSGRRRR</sequence>
<name>A0A5P2DRY1_STRVZ</name>
<feature type="transmembrane region" description="Helical" evidence="1">
    <location>
        <begin position="37"/>
        <end position="57"/>
    </location>
</feature>
<feature type="transmembrane region" description="Helical" evidence="1">
    <location>
        <begin position="12"/>
        <end position="31"/>
    </location>
</feature>
<evidence type="ECO:0000313" key="3">
    <source>
        <dbReference type="Proteomes" id="UP000324101"/>
    </source>
</evidence>
<proteinExistence type="predicted"/>